<dbReference type="OrthoDB" id="1921232at2759"/>
<dbReference type="Pfam" id="PF12796">
    <property type="entry name" value="Ank_2"/>
    <property type="match status" value="1"/>
</dbReference>
<dbReference type="SUPFAM" id="SSF48403">
    <property type="entry name" value="Ankyrin repeat"/>
    <property type="match status" value="1"/>
</dbReference>
<proteinExistence type="predicted"/>
<dbReference type="PANTHER" id="PTHR24177">
    <property type="entry name" value="CASKIN"/>
    <property type="match status" value="1"/>
</dbReference>
<dbReference type="Pfam" id="PF13962">
    <property type="entry name" value="PGG"/>
    <property type="match status" value="1"/>
</dbReference>
<dbReference type="InterPro" id="IPR026961">
    <property type="entry name" value="PGG_dom"/>
</dbReference>
<accession>A0A8J4QR83</accession>
<organism evidence="3 4">
    <name type="scientific">Castanea mollissima</name>
    <name type="common">Chinese chestnut</name>
    <dbReference type="NCBI Taxonomy" id="60419"/>
    <lineage>
        <taxon>Eukaryota</taxon>
        <taxon>Viridiplantae</taxon>
        <taxon>Streptophyta</taxon>
        <taxon>Embryophyta</taxon>
        <taxon>Tracheophyta</taxon>
        <taxon>Spermatophyta</taxon>
        <taxon>Magnoliopsida</taxon>
        <taxon>eudicotyledons</taxon>
        <taxon>Gunneridae</taxon>
        <taxon>Pentapetalae</taxon>
        <taxon>rosids</taxon>
        <taxon>fabids</taxon>
        <taxon>Fagales</taxon>
        <taxon>Fagaceae</taxon>
        <taxon>Castanea</taxon>
    </lineage>
</organism>
<feature type="transmembrane region" description="Helical" evidence="1">
    <location>
        <begin position="570"/>
        <end position="596"/>
    </location>
</feature>
<reference evidence="3" key="1">
    <citation type="submission" date="2020-03" db="EMBL/GenBank/DDBJ databases">
        <title>Castanea mollissima Vanexum genome sequencing.</title>
        <authorList>
            <person name="Staton M."/>
        </authorList>
    </citation>
    <scope>NUCLEOTIDE SEQUENCE</scope>
    <source>
        <tissue evidence="3">Leaf</tissue>
    </source>
</reference>
<evidence type="ECO:0000313" key="3">
    <source>
        <dbReference type="EMBL" id="KAF3957726.1"/>
    </source>
</evidence>
<keyword evidence="1" id="KW-1133">Transmembrane helix</keyword>
<gene>
    <name evidence="3" type="ORF">CMV_017287</name>
</gene>
<sequence length="649" mass="73821">MYFSWLDDYNWNKVEFDFYLVNGIQKFAELPQALFTLFSASKAQQYFWKISAMTTEQKEQLVDIVVQPSLPTSDHIPQDEFSTSQTDLELDRKKRDDCRALCLAALKGEWEIARSFLDNDRGMLHARLTKGQDTVIHIAVTAKNKNFIKALVEYVTVEELAIENINKDTGLSIAAVSGEVEIAELMIAKNNTLTMIRGSKKLIPFGMAAEAGHNEMAEYLYSKTDFDRLDCCERIKLFFIILYSDLYDIALDILKKYPTMAYERDENNDGKTALHVLAQKAPDISSSSWLRLKAKDTSLKFQGFYKEGSMPISARKFLEMIWKQVLERSDKDISNLIRRPSGVLFDAAMSGNVEFLALLLCKYPDLLWEVNEKKQSVFHVAVLHRQVHVFNLIENIAAVKDYIVGNIDDDKNNMLHLAGVLPQVEKLGAPRANLQMQREILWFKAVEKISRPFHISMKNSEGMTPREVFNKTHRGLLKVGGEEMKATANSCMLVATLISTVVFAAALTVPGASNKISNTPFFSKEQWFMIFILSNAVSLFTSAASIVLLLSILTSSYAQNEFVYSLHARLMFGLTTLFISITTMVLAFIAAIFLIFNYKLEWVPYAIASLACAPVILFLVLHSNLWADLIRSYYWSKFLFQPSKYQIFE</sequence>
<comment type="caution">
    <text evidence="3">The sequence shown here is derived from an EMBL/GenBank/DDBJ whole genome shotgun (WGS) entry which is preliminary data.</text>
</comment>
<dbReference type="AlphaFoldDB" id="A0A8J4QR83"/>
<feature type="transmembrane region" description="Helical" evidence="1">
    <location>
        <begin position="602"/>
        <end position="621"/>
    </location>
</feature>
<dbReference type="Gene3D" id="1.25.40.20">
    <property type="entry name" value="Ankyrin repeat-containing domain"/>
    <property type="match status" value="1"/>
</dbReference>
<dbReference type="GO" id="GO:0016020">
    <property type="term" value="C:membrane"/>
    <property type="evidence" value="ECO:0007669"/>
    <property type="project" value="TreeGrafter"/>
</dbReference>
<evidence type="ECO:0000259" key="2">
    <source>
        <dbReference type="Pfam" id="PF13962"/>
    </source>
</evidence>
<keyword evidence="4" id="KW-1185">Reference proteome</keyword>
<feature type="transmembrane region" description="Helical" evidence="1">
    <location>
        <begin position="486"/>
        <end position="507"/>
    </location>
</feature>
<dbReference type="PANTHER" id="PTHR24177:SF446">
    <property type="entry name" value="ANKYRIN REPEAT-CONTAINING PROTEIN NPR4-LIKE"/>
    <property type="match status" value="1"/>
</dbReference>
<dbReference type="InterPro" id="IPR002110">
    <property type="entry name" value="Ankyrin_rpt"/>
</dbReference>
<evidence type="ECO:0000313" key="4">
    <source>
        <dbReference type="Proteomes" id="UP000737018"/>
    </source>
</evidence>
<keyword evidence="1" id="KW-0812">Transmembrane</keyword>
<evidence type="ECO:0000256" key="1">
    <source>
        <dbReference type="SAM" id="Phobius"/>
    </source>
</evidence>
<name>A0A8J4QR83_9ROSI</name>
<keyword evidence="1" id="KW-0472">Membrane</keyword>
<protein>
    <recommendedName>
        <fullName evidence="2">PGG domain-containing protein</fullName>
    </recommendedName>
</protein>
<dbReference type="SMART" id="SM00248">
    <property type="entry name" value="ANK"/>
    <property type="match status" value="5"/>
</dbReference>
<feature type="domain" description="PGG" evidence="2">
    <location>
        <begin position="482"/>
        <end position="594"/>
    </location>
</feature>
<feature type="transmembrane region" description="Helical" evidence="1">
    <location>
        <begin position="527"/>
        <end position="550"/>
    </location>
</feature>
<dbReference type="EMBL" id="JRKL02002745">
    <property type="protein sequence ID" value="KAF3957726.1"/>
    <property type="molecule type" value="Genomic_DNA"/>
</dbReference>
<dbReference type="Proteomes" id="UP000737018">
    <property type="component" value="Unassembled WGS sequence"/>
</dbReference>
<dbReference type="InterPro" id="IPR036770">
    <property type="entry name" value="Ankyrin_rpt-contain_sf"/>
</dbReference>